<evidence type="ECO:0000256" key="1">
    <source>
        <dbReference type="SAM" id="MobiDB-lite"/>
    </source>
</evidence>
<protein>
    <submittedName>
        <fullName evidence="2">Uncharacterized protein</fullName>
    </submittedName>
</protein>
<name>A0A9P0HTL6_NEZVI</name>
<dbReference type="AlphaFoldDB" id="A0A9P0HTL6"/>
<evidence type="ECO:0000313" key="2">
    <source>
        <dbReference type="EMBL" id="CAH1407181.1"/>
    </source>
</evidence>
<dbReference type="Proteomes" id="UP001152798">
    <property type="component" value="Chromosome 7"/>
</dbReference>
<feature type="compositionally biased region" description="Basic and acidic residues" evidence="1">
    <location>
        <begin position="38"/>
        <end position="49"/>
    </location>
</feature>
<organism evidence="2 3">
    <name type="scientific">Nezara viridula</name>
    <name type="common">Southern green stink bug</name>
    <name type="synonym">Cimex viridulus</name>
    <dbReference type="NCBI Taxonomy" id="85310"/>
    <lineage>
        <taxon>Eukaryota</taxon>
        <taxon>Metazoa</taxon>
        <taxon>Ecdysozoa</taxon>
        <taxon>Arthropoda</taxon>
        <taxon>Hexapoda</taxon>
        <taxon>Insecta</taxon>
        <taxon>Pterygota</taxon>
        <taxon>Neoptera</taxon>
        <taxon>Paraneoptera</taxon>
        <taxon>Hemiptera</taxon>
        <taxon>Heteroptera</taxon>
        <taxon>Panheteroptera</taxon>
        <taxon>Pentatomomorpha</taxon>
        <taxon>Pentatomoidea</taxon>
        <taxon>Pentatomidae</taxon>
        <taxon>Pentatominae</taxon>
        <taxon>Nezara</taxon>
    </lineage>
</organism>
<accession>A0A9P0HTL6</accession>
<reference evidence="2" key="1">
    <citation type="submission" date="2022-01" db="EMBL/GenBank/DDBJ databases">
        <authorList>
            <person name="King R."/>
        </authorList>
    </citation>
    <scope>NUCLEOTIDE SEQUENCE</scope>
</reference>
<gene>
    <name evidence="2" type="ORF">NEZAVI_LOCUS14963</name>
</gene>
<evidence type="ECO:0000313" key="3">
    <source>
        <dbReference type="Proteomes" id="UP001152798"/>
    </source>
</evidence>
<keyword evidence="3" id="KW-1185">Reference proteome</keyword>
<dbReference type="EMBL" id="OV725083">
    <property type="protein sequence ID" value="CAH1407181.1"/>
    <property type="molecule type" value="Genomic_DNA"/>
</dbReference>
<feature type="region of interest" description="Disordered" evidence="1">
    <location>
        <begin position="37"/>
        <end position="89"/>
    </location>
</feature>
<proteinExistence type="predicted"/>
<sequence>MGLLQYLLCWCLESYRFFLKIMFNRILDKLWSKISGKHKNDEEDTDKSSLFDSSLSESDSTDSELTDENKENENESNPQQKRRRRRRVRKDEPTDGWEEICGIDVDVLEDVMLTKIHKIRNTSKYISERDIKVPTIEENRERLNSAYNLWLKYRPGDSQVFMPKWERILEKPMLEQSVLVDEYVKKVFYLLKLKEVPEYNIPEGIPKGDVLIRDPNKPGTFIKLNDVLEQKPQIPKKQDLDSCKEIFSNIASSSRFKVDESNANLSLLKRNCPLSRT</sequence>
<dbReference type="OrthoDB" id="10436612at2759"/>